<dbReference type="EMBL" id="JBHSON010000087">
    <property type="protein sequence ID" value="MFC5752410.1"/>
    <property type="molecule type" value="Genomic_DNA"/>
</dbReference>
<keyword evidence="3 7" id="KW-0560">Oxidoreductase</keyword>
<dbReference type="Proteomes" id="UP001596074">
    <property type="component" value="Unassembled WGS sequence"/>
</dbReference>
<keyword evidence="4" id="KW-0503">Monooxygenase</keyword>
<sequence>MRLGVCLPQLGPAARMPLVADFAVEADRVGIDSVWVEEHLFRPLAPISGYGGVPGKPWPDKHAHALAPLEVLAYVAGRTRRCTLGTSILVVGYHHPLVLAKETATLDLLSGGRLALGLGVGWCEDEYRLMGAPFQERGRLADEVLETLHLCWRGGTVEYKGRHVDIPLCQTSPSPHDGVRVRTYGGFVARAGWRRTARWCDVWQPFGLEPGTAVERLGALNELARSEFGRGPLELSLRVLASSVAPGDGRPAEPGPMGQSTGRWVGDVDALCERIDGARAAGCDELVLDSNFAPGSDDTAFWETLMGHLPALLRAAHGDAEPSRPGPGAGAGRGTR</sequence>
<feature type="compositionally biased region" description="Gly residues" evidence="5">
    <location>
        <begin position="327"/>
        <end position="336"/>
    </location>
</feature>
<accession>A0ABW1AAA3</accession>
<dbReference type="PANTHER" id="PTHR42847">
    <property type="entry name" value="ALKANESULFONATE MONOOXYGENASE"/>
    <property type="match status" value="1"/>
</dbReference>
<organism evidence="7 8">
    <name type="scientific">Actinomadura rugatobispora</name>
    <dbReference type="NCBI Taxonomy" id="1994"/>
    <lineage>
        <taxon>Bacteria</taxon>
        <taxon>Bacillati</taxon>
        <taxon>Actinomycetota</taxon>
        <taxon>Actinomycetes</taxon>
        <taxon>Streptosporangiales</taxon>
        <taxon>Thermomonosporaceae</taxon>
        <taxon>Actinomadura</taxon>
    </lineage>
</organism>
<dbReference type="InterPro" id="IPR050172">
    <property type="entry name" value="SsuD_RutA_monooxygenase"/>
</dbReference>
<gene>
    <name evidence="7" type="ORF">ACFPZN_42930</name>
</gene>
<evidence type="ECO:0000256" key="3">
    <source>
        <dbReference type="ARBA" id="ARBA00023002"/>
    </source>
</evidence>
<protein>
    <submittedName>
        <fullName evidence="7">TIGR03619 family F420-dependent LLM class oxidoreductase</fullName>
        <ecNumber evidence="7">1.-.-.-</ecNumber>
    </submittedName>
</protein>
<evidence type="ECO:0000313" key="8">
    <source>
        <dbReference type="Proteomes" id="UP001596074"/>
    </source>
</evidence>
<dbReference type="SUPFAM" id="SSF51679">
    <property type="entry name" value="Bacterial luciferase-like"/>
    <property type="match status" value="1"/>
</dbReference>
<dbReference type="Pfam" id="PF00296">
    <property type="entry name" value="Bac_luciferase"/>
    <property type="match status" value="1"/>
</dbReference>
<dbReference type="Gene3D" id="3.20.20.30">
    <property type="entry name" value="Luciferase-like domain"/>
    <property type="match status" value="1"/>
</dbReference>
<dbReference type="InterPro" id="IPR019921">
    <property type="entry name" value="Lucif-like_OxRdtase_Rv2161c"/>
</dbReference>
<evidence type="ECO:0000256" key="2">
    <source>
        <dbReference type="ARBA" id="ARBA00022643"/>
    </source>
</evidence>
<evidence type="ECO:0000313" key="7">
    <source>
        <dbReference type="EMBL" id="MFC5752410.1"/>
    </source>
</evidence>
<feature type="domain" description="Luciferase-like" evidence="6">
    <location>
        <begin position="17"/>
        <end position="239"/>
    </location>
</feature>
<comment type="caution">
    <text evidence="7">The sequence shown here is derived from an EMBL/GenBank/DDBJ whole genome shotgun (WGS) entry which is preliminary data.</text>
</comment>
<dbReference type="InterPro" id="IPR036661">
    <property type="entry name" value="Luciferase-like_sf"/>
</dbReference>
<dbReference type="PANTHER" id="PTHR42847:SF4">
    <property type="entry name" value="ALKANESULFONATE MONOOXYGENASE-RELATED"/>
    <property type="match status" value="1"/>
</dbReference>
<feature type="region of interest" description="Disordered" evidence="5">
    <location>
        <begin position="317"/>
        <end position="336"/>
    </location>
</feature>
<evidence type="ECO:0000259" key="6">
    <source>
        <dbReference type="Pfam" id="PF00296"/>
    </source>
</evidence>
<evidence type="ECO:0000256" key="5">
    <source>
        <dbReference type="SAM" id="MobiDB-lite"/>
    </source>
</evidence>
<proteinExistence type="predicted"/>
<keyword evidence="8" id="KW-1185">Reference proteome</keyword>
<dbReference type="RefSeq" id="WP_378288370.1">
    <property type="nucleotide sequence ID" value="NZ_JBHSON010000087.1"/>
</dbReference>
<evidence type="ECO:0000256" key="1">
    <source>
        <dbReference type="ARBA" id="ARBA00022630"/>
    </source>
</evidence>
<keyword evidence="1" id="KW-0285">Flavoprotein</keyword>
<dbReference type="NCBIfam" id="TIGR03619">
    <property type="entry name" value="F420_Rv2161c"/>
    <property type="match status" value="1"/>
</dbReference>
<dbReference type="InterPro" id="IPR011251">
    <property type="entry name" value="Luciferase-like_dom"/>
</dbReference>
<dbReference type="GO" id="GO:0016491">
    <property type="term" value="F:oxidoreductase activity"/>
    <property type="evidence" value="ECO:0007669"/>
    <property type="project" value="UniProtKB-KW"/>
</dbReference>
<dbReference type="EC" id="1.-.-.-" evidence="7"/>
<reference evidence="8" key="1">
    <citation type="journal article" date="2019" name="Int. J. Syst. Evol. Microbiol.">
        <title>The Global Catalogue of Microorganisms (GCM) 10K type strain sequencing project: providing services to taxonomists for standard genome sequencing and annotation.</title>
        <authorList>
            <consortium name="The Broad Institute Genomics Platform"/>
            <consortium name="The Broad Institute Genome Sequencing Center for Infectious Disease"/>
            <person name="Wu L."/>
            <person name="Ma J."/>
        </authorList>
    </citation>
    <scope>NUCLEOTIDE SEQUENCE [LARGE SCALE GENOMIC DNA]</scope>
    <source>
        <strain evidence="8">KCTC 42087</strain>
    </source>
</reference>
<name>A0ABW1AAA3_9ACTN</name>
<keyword evidence="2" id="KW-0288">FMN</keyword>
<evidence type="ECO:0000256" key="4">
    <source>
        <dbReference type="ARBA" id="ARBA00023033"/>
    </source>
</evidence>